<feature type="region of interest" description="Disordered" evidence="1">
    <location>
        <begin position="76"/>
        <end position="102"/>
    </location>
</feature>
<keyword evidence="3" id="KW-1185">Reference proteome</keyword>
<evidence type="ECO:0000313" key="3">
    <source>
        <dbReference type="Proteomes" id="UP001500653"/>
    </source>
</evidence>
<organism evidence="2 3">
    <name type="scientific">Prauserella halophila</name>
    <dbReference type="NCBI Taxonomy" id="185641"/>
    <lineage>
        <taxon>Bacteria</taxon>
        <taxon>Bacillati</taxon>
        <taxon>Actinomycetota</taxon>
        <taxon>Actinomycetes</taxon>
        <taxon>Pseudonocardiales</taxon>
        <taxon>Pseudonocardiaceae</taxon>
        <taxon>Prauserella</taxon>
    </lineage>
</organism>
<dbReference type="RefSeq" id="WP_253862106.1">
    <property type="nucleotide sequence ID" value="NZ_BAAALN010000001.1"/>
</dbReference>
<evidence type="ECO:0000256" key="1">
    <source>
        <dbReference type="SAM" id="MobiDB-lite"/>
    </source>
</evidence>
<evidence type="ECO:0000313" key="2">
    <source>
        <dbReference type="EMBL" id="GAA1223125.1"/>
    </source>
</evidence>
<comment type="caution">
    <text evidence="2">The sequence shown here is derived from an EMBL/GenBank/DDBJ whole genome shotgun (WGS) entry which is preliminary data.</text>
</comment>
<dbReference type="EMBL" id="BAAALN010000001">
    <property type="protein sequence ID" value="GAA1223125.1"/>
    <property type="molecule type" value="Genomic_DNA"/>
</dbReference>
<name>A0ABP4GHG4_9PSEU</name>
<sequence length="102" mass="11481">MPELPTPEQVSAYMSAAAHASWARTTDRRARLAATWAGRDRRIAREYGIPDELEQSDPGEYARRLESAKRAYFKQMAANREAKRRARKAASTSDRQARGDAA</sequence>
<reference evidence="3" key="1">
    <citation type="journal article" date="2019" name="Int. J. Syst. Evol. Microbiol.">
        <title>The Global Catalogue of Microorganisms (GCM) 10K type strain sequencing project: providing services to taxonomists for standard genome sequencing and annotation.</title>
        <authorList>
            <consortium name="The Broad Institute Genomics Platform"/>
            <consortium name="The Broad Institute Genome Sequencing Center for Infectious Disease"/>
            <person name="Wu L."/>
            <person name="Ma J."/>
        </authorList>
    </citation>
    <scope>NUCLEOTIDE SEQUENCE [LARGE SCALE GENOMIC DNA]</scope>
    <source>
        <strain evidence="3">JCM 13023</strain>
    </source>
</reference>
<accession>A0ABP4GHG4</accession>
<proteinExistence type="predicted"/>
<protein>
    <submittedName>
        <fullName evidence="2">Uncharacterized protein</fullName>
    </submittedName>
</protein>
<gene>
    <name evidence="2" type="ORF">GCM10009676_00470</name>
</gene>
<dbReference type="Proteomes" id="UP001500653">
    <property type="component" value="Unassembled WGS sequence"/>
</dbReference>